<sequence length="268" mass="29775">MKQSDIVFLSHGGGPLPLLGDPDHEALAQYLTTLGQSLKRPDAIVVFSAHWESQDVRITAQSSPELLYDYSGFPAETYQIQYPSSGAPDLAKQVSAELSKAGIANQLEHERGFDHGVFVPLKLMFPQADVPVIQVSLLHSLDAAKHIAIGKALQPLLEQNLLFIGSGFSFHNMRAFFSSLSHQDEEKNLAFEDWLKDVCTDESLNESQRESILANWQDAPYARFCHPREEHLLPLHVCYGLAGRAADSHESVKVLGKQAGMFHWLSSR</sequence>
<accession>Q1MY81</accession>
<keyword evidence="3" id="KW-0479">Metal-binding</keyword>
<evidence type="ECO:0000256" key="5">
    <source>
        <dbReference type="ARBA" id="ARBA00023002"/>
    </source>
</evidence>
<dbReference type="EMBL" id="AAQH01000028">
    <property type="protein sequence ID" value="EAT10929.1"/>
    <property type="molecule type" value="Genomic_DNA"/>
</dbReference>
<comment type="similarity">
    <text evidence="2">Belongs to the DODA-type extradiol aromatic ring-opening dioxygenase family.</text>
</comment>
<dbReference type="PIRSF" id="PIRSF006157">
    <property type="entry name" value="Doxgns_DODA"/>
    <property type="match status" value="1"/>
</dbReference>
<proteinExistence type="inferred from homology"/>
<name>Q1MY81_9GAMM</name>
<evidence type="ECO:0000313" key="8">
    <source>
        <dbReference type="Proteomes" id="UP000004263"/>
    </source>
</evidence>
<dbReference type="OrthoDB" id="9790889at2"/>
<evidence type="ECO:0000256" key="4">
    <source>
        <dbReference type="ARBA" id="ARBA00022833"/>
    </source>
</evidence>
<evidence type="ECO:0000259" key="6">
    <source>
        <dbReference type="Pfam" id="PF02900"/>
    </source>
</evidence>
<dbReference type="Pfam" id="PF02900">
    <property type="entry name" value="LigB"/>
    <property type="match status" value="1"/>
</dbReference>
<comment type="caution">
    <text evidence="7">The sequence shown here is derived from an EMBL/GenBank/DDBJ whole genome shotgun (WGS) entry which is preliminary data.</text>
</comment>
<feature type="domain" description="Extradiol ring-cleavage dioxygenase class III enzyme subunit B" evidence="6">
    <location>
        <begin position="39"/>
        <end position="264"/>
    </location>
</feature>
<dbReference type="GO" id="GO:0008198">
    <property type="term" value="F:ferrous iron binding"/>
    <property type="evidence" value="ECO:0007669"/>
    <property type="project" value="InterPro"/>
</dbReference>
<keyword evidence="5" id="KW-0560">Oxidoreductase</keyword>
<protein>
    <submittedName>
        <fullName evidence="7">LigB family enzyme</fullName>
    </submittedName>
</protein>
<organism evidence="7 8">
    <name type="scientific">Bermanella marisrubri</name>
    <dbReference type="NCBI Taxonomy" id="207949"/>
    <lineage>
        <taxon>Bacteria</taxon>
        <taxon>Pseudomonadati</taxon>
        <taxon>Pseudomonadota</taxon>
        <taxon>Gammaproteobacteria</taxon>
        <taxon>Oceanospirillales</taxon>
        <taxon>Oceanospirillaceae</taxon>
        <taxon>Bermanella</taxon>
    </lineage>
</organism>
<dbReference type="HOGENOM" id="CLU_046582_2_1_6"/>
<dbReference type="InterPro" id="IPR004183">
    <property type="entry name" value="Xdiol_dOase_suB"/>
</dbReference>
<dbReference type="InterPro" id="IPR014436">
    <property type="entry name" value="Extradiol_dOase_DODA"/>
</dbReference>
<keyword evidence="4" id="KW-0862">Zinc</keyword>
<dbReference type="RefSeq" id="WP_007019332.1">
    <property type="nucleotide sequence ID" value="NZ_CH724123.1"/>
</dbReference>
<evidence type="ECO:0000313" key="7">
    <source>
        <dbReference type="EMBL" id="EAT10929.1"/>
    </source>
</evidence>
<dbReference type="AlphaFoldDB" id="Q1MY81"/>
<dbReference type="SUPFAM" id="SSF53213">
    <property type="entry name" value="LigB-like"/>
    <property type="match status" value="1"/>
</dbReference>
<keyword evidence="8" id="KW-1185">Reference proteome</keyword>
<evidence type="ECO:0000256" key="2">
    <source>
        <dbReference type="ARBA" id="ARBA00007581"/>
    </source>
</evidence>
<reference evidence="7 8" key="1">
    <citation type="submission" date="2006-03" db="EMBL/GenBank/DDBJ databases">
        <authorList>
            <person name="Pinhassi J."/>
            <person name="Pedros-Alio C."/>
            <person name="Ferriera S."/>
            <person name="Johnson J."/>
            <person name="Kravitz S."/>
            <person name="Halpern A."/>
            <person name="Remington K."/>
            <person name="Beeson K."/>
            <person name="Tran B."/>
            <person name="Rogers Y.-H."/>
            <person name="Friedman R."/>
            <person name="Venter J.C."/>
        </authorList>
    </citation>
    <scope>NUCLEOTIDE SEQUENCE [LARGE SCALE GENOMIC DNA]</scope>
    <source>
        <strain evidence="7 8">RED65</strain>
    </source>
</reference>
<evidence type="ECO:0000256" key="3">
    <source>
        <dbReference type="ARBA" id="ARBA00022723"/>
    </source>
</evidence>
<dbReference type="Gene3D" id="3.40.830.10">
    <property type="entry name" value="LigB-like"/>
    <property type="match status" value="1"/>
</dbReference>
<dbReference type="PANTHER" id="PTHR30096">
    <property type="entry name" value="4,5-DOPA DIOXYGENASE EXTRADIOL-LIKE PROTEIN"/>
    <property type="match status" value="1"/>
</dbReference>
<gene>
    <name evidence="7" type="ORF">RED65_02378</name>
</gene>
<dbReference type="PANTHER" id="PTHR30096:SF0">
    <property type="entry name" value="4,5-DOPA DIOXYGENASE EXTRADIOL-LIKE PROTEIN"/>
    <property type="match status" value="1"/>
</dbReference>
<dbReference type="STRING" id="207949.RED65_02378"/>
<dbReference type="GO" id="GO:0008270">
    <property type="term" value="F:zinc ion binding"/>
    <property type="evidence" value="ECO:0007669"/>
    <property type="project" value="InterPro"/>
</dbReference>
<comment type="cofactor">
    <cofactor evidence="1">
        <name>Zn(2+)</name>
        <dbReference type="ChEBI" id="CHEBI:29105"/>
    </cofactor>
</comment>
<evidence type="ECO:0000256" key="1">
    <source>
        <dbReference type="ARBA" id="ARBA00001947"/>
    </source>
</evidence>
<dbReference type="Proteomes" id="UP000004263">
    <property type="component" value="Unassembled WGS sequence"/>
</dbReference>
<dbReference type="CDD" id="cd07363">
    <property type="entry name" value="45_DOPA_Dioxygenase"/>
    <property type="match status" value="1"/>
</dbReference>
<dbReference type="GO" id="GO:0016702">
    <property type="term" value="F:oxidoreductase activity, acting on single donors with incorporation of molecular oxygen, incorporation of two atoms of oxygen"/>
    <property type="evidence" value="ECO:0007669"/>
    <property type="project" value="UniProtKB-ARBA"/>
</dbReference>